<dbReference type="EMBL" id="DSTX01000011">
    <property type="protein sequence ID" value="HFK20872.1"/>
    <property type="molecule type" value="Genomic_DNA"/>
</dbReference>
<dbReference type="PANTHER" id="PTHR22926">
    <property type="entry name" value="PHOSPHO-N-ACETYLMURAMOYL-PENTAPEPTIDE-TRANSFERASE"/>
    <property type="match status" value="1"/>
</dbReference>
<accession>A0A7C3ITC4</accession>
<feature type="transmembrane region" description="Helical" evidence="7">
    <location>
        <begin position="114"/>
        <end position="138"/>
    </location>
</feature>
<dbReference type="CDD" id="cd06856">
    <property type="entry name" value="GT_GPT_archaea"/>
    <property type="match status" value="1"/>
</dbReference>
<evidence type="ECO:0000313" key="8">
    <source>
        <dbReference type="EMBL" id="HFK20872.1"/>
    </source>
</evidence>
<feature type="transmembrane region" description="Helical" evidence="7">
    <location>
        <begin position="45"/>
        <end position="66"/>
    </location>
</feature>
<name>A0A7C3ITC4_9CREN</name>
<feature type="transmembrane region" description="Helical" evidence="7">
    <location>
        <begin position="309"/>
        <end position="329"/>
    </location>
</feature>
<evidence type="ECO:0000256" key="4">
    <source>
        <dbReference type="ARBA" id="ARBA00022692"/>
    </source>
</evidence>
<dbReference type="PANTHER" id="PTHR22926:SF3">
    <property type="entry name" value="UNDECAPRENYL-PHOSPHATE ALPHA-N-ACETYLGLUCOSAMINYL 1-PHOSPHATE TRANSFERASE"/>
    <property type="match status" value="1"/>
</dbReference>
<dbReference type="GO" id="GO:0005886">
    <property type="term" value="C:plasma membrane"/>
    <property type="evidence" value="ECO:0007669"/>
    <property type="project" value="UniProtKB-SubCell"/>
</dbReference>
<evidence type="ECO:0000256" key="5">
    <source>
        <dbReference type="ARBA" id="ARBA00022989"/>
    </source>
</evidence>
<evidence type="ECO:0000256" key="7">
    <source>
        <dbReference type="SAM" id="Phobius"/>
    </source>
</evidence>
<feature type="transmembrane region" description="Helical" evidence="7">
    <location>
        <begin position="144"/>
        <end position="163"/>
    </location>
</feature>
<keyword evidence="3 8" id="KW-0808">Transferase</keyword>
<dbReference type="InterPro" id="IPR000715">
    <property type="entry name" value="Glycosyl_transferase_4"/>
</dbReference>
<feature type="transmembrane region" description="Helical" evidence="7">
    <location>
        <begin position="81"/>
        <end position="102"/>
    </location>
</feature>
<comment type="subcellular location">
    <subcellularLocation>
        <location evidence="1">Cell membrane</location>
        <topology evidence="1">Multi-pass membrane protein</topology>
    </subcellularLocation>
</comment>
<dbReference type="GO" id="GO:0071555">
    <property type="term" value="P:cell wall organization"/>
    <property type="evidence" value="ECO:0007669"/>
    <property type="project" value="TreeGrafter"/>
</dbReference>
<protein>
    <submittedName>
        <fullName evidence="8">Glycosyl transferase family 4</fullName>
    </submittedName>
</protein>
<keyword evidence="2" id="KW-1003">Cell membrane</keyword>
<keyword evidence="5 7" id="KW-1133">Transmembrane helix</keyword>
<feature type="transmembrane region" description="Helical" evidence="7">
    <location>
        <begin position="245"/>
        <end position="265"/>
    </location>
</feature>
<reference evidence="8" key="1">
    <citation type="journal article" date="2020" name="mSystems">
        <title>Genome- and Community-Level Interaction Insights into Carbon Utilization and Element Cycling Functions of Hydrothermarchaeota in Hydrothermal Sediment.</title>
        <authorList>
            <person name="Zhou Z."/>
            <person name="Liu Y."/>
            <person name="Xu W."/>
            <person name="Pan J."/>
            <person name="Luo Z.H."/>
            <person name="Li M."/>
        </authorList>
    </citation>
    <scope>NUCLEOTIDE SEQUENCE [LARGE SCALE GENOMIC DNA]</scope>
    <source>
        <strain evidence="8">SpSt-468</strain>
    </source>
</reference>
<feature type="transmembrane region" description="Helical" evidence="7">
    <location>
        <begin position="6"/>
        <end position="24"/>
    </location>
</feature>
<dbReference type="Pfam" id="PF00953">
    <property type="entry name" value="Glycos_transf_4"/>
    <property type="match status" value="1"/>
</dbReference>
<evidence type="ECO:0000256" key="2">
    <source>
        <dbReference type="ARBA" id="ARBA00022475"/>
    </source>
</evidence>
<evidence type="ECO:0000256" key="3">
    <source>
        <dbReference type="ARBA" id="ARBA00022679"/>
    </source>
</evidence>
<organism evidence="8">
    <name type="scientific">Candidatus Methanomethylicus mesodigestus</name>
    <dbReference type="NCBI Taxonomy" id="1867258"/>
    <lineage>
        <taxon>Archaea</taxon>
        <taxon>Thermoproteota</taxon>
        <taxon>Methanosuratincolia</taxon>
        <taxon>Candidatus Methanomethylicales</taxon>
        <taxon>Candidatus Methanomethylicaceae</taxon>
        <taxon>Candidatus Methanomethylicus</taxon>
    </lineage>
</organism>
<proteinExistence type="predicted"/>
<feature type="transmembrane region" description="Helical" evidence="7">
    <location>
        <begin position="219"/>
        <end position="239"/>
    </location>
</feature>
<keyword evidence="6 7" id="KW-0472">Membrane</keyword>
<feature type="transmembrane region" description="Helical" evidence="7">
    <location>
        <begin position="194"/>
        <end position="212"/>
    </location>
</feature>
<evidence type="ECO:0000256" key="6">
    <source>
        <dbReference type="ARBA" id="ARBA00023136"/>
    </source>
</evidence>
<sequence>MDLLLIPSPLISALVSFILIRKWIPVAFKAGLTGKDMNKPDKPAVAEMGGVAVMGGILAGLLYYITLNTFYLNQKLYNLDLFAAFSTILIISFIGFIDDILGWKIGIKQWQKPLLTLPAALPMMVINAGHTTISLPFGDLSLGILYPLLFVPLGIVGASNGFNMLAGYNGLEAGMGIIIVGALTYATYVTGSSWVSMIGLVTLGSLLVFIWFNWCPAKLFPGNGFTYLIGSIIGIMAILGNAEKFALLLFVPYIIDFILPLRSGLKAEAFAKVNSDGSLEMPYEKVYDLTHLMILLIKKIKLKVYERDVTISIILIELIVMVIGLLAFFK</sequence>
<comment type="caution">
    <text evidence="8">The sequence shown here is derived from an EMBL/GenBank/DDBJ whole genome shotgun (WGS) entry which is preliminary data.</text>
</comment>
<feature type="transmembrane region" description="Helical" evidence="7">
    <location>
        <begin position="170"/>
        <end position="188"/>
    </location>
</feature>
<gene>
    <name evidence="8" type="ORF">ENS19_06265</name>
</gene>
<dbReference type="GO" id="GO:0016780">
    <property type="term" value="F:phosphotransferase activity, for other substituted phosphate groups"/>
    <property type="evidence" value="ECO:0007669"/>
    <property type="project" value="InterPro"/>
</dbReference>
<dbReference type="AlphaFoldDB" id="A0A7C3ITC4"/>
<keyword evidence="4 7" id="KW-0812">Transmembrane</keyword>
<dbReference type="GO" id="GO:0044038">
    <property type="term" value="P:cell wall macromolecule biosynthetic process"/>
    <property type="evidence" value="ECO:0007669"/>
    <property type="project" value="TreeGrafter"/>
</dbReference>
<evidence type="ECO:0000256" key="1">
    <source>
        <dbReference type="ARBA" id="ARBA00004651"/>
    </source>
</evidence>